<dbReference type="GO" id="GO:0003677">
    <property type="term" value="F:DNA binding"/>
    <property type="evidence" value="ECO:0007669"/>
    <property type="project" value="UniProtKB-KW"/>
</dbReference>
<protein>
    <submittedName>
        <fullName evidence="2">DNA-binding transcriptional regulator YafY</fullName>
    </submittedName>
</protein>
<evidence type="ECO:0000313" key="2">
    <source>
        <dbReference type="EMBL" id="MBP1891458.1"/>
    </source>
</evidence>
<keyword evidence="3" id="KW-1185">Reference proteome</keyword>
<dbReference type="Proteomes" id="UP000706926">
    <property type="component" value="Unassembled WGS sequence"/>
</dbReference>
<keyword evidence="2" id="KW-0238">DNA-binding</keyword>
<name>A0ABS4F5C9_9BACL</name>
<proteinExistence type="predicted"/>
<reference evidence="2 3" key="1">
    <citation type="submission" date="2021-03" db="EMBL/GenBank/DDBJ databases">
        <title>Genomic Encyclopedia of Type Strains, Phase IV (KMG-IV): sequencing the most valuable type-strain genomes for metagenomic binning, comparative biology and taxonomic classification.</title>
        <authorList>
            <person name="Goeker M."/>
        </authorList>
    </citation>
    <scope>NUCLEOTIDE SEQUENCE [LARGE SCALE GENOMIC DNA]</scope>
    <source>
        <strain evidence="2 3">DSM 15596</strain>
    </source>
</reference>
<feature type="domain" description="WCX" evidence="1">
    <location>
        <begin position="31"/>
        <end position="98"/>
    </location>
</feature>
<dbReference type="Pfam" id="PF25583">
    <property type="entry name" value="WCX"/>
    <property type="match status" value="1"/>
</dbReference>
<sequence length="103" mass="11956">MEIQQEWMEAAGTSPEVKVNETPRIPLVLKEPAGAYRIVDEFKEENISKQEDGSFRVTSDMPSGEWLYQYLLSYGDLLEVIESVSVRLEMKSRTTKMAEKYFR</sequence>
<organism evidence="2 3">
    <name type="scientific">Paenibacillus lactis</name>
    <dbReference type="NCBI Taxonomy" id="228574"/>
    <lineage>
        <taxon>Bacteria</taxon>
        <taxon>Bacillati</taxon>
        <taxon>Bacillota</taxon>
        <taxon>Bacilli</taxon>
        <taxon>Bacillales</taxon>
        <taxon>Paenibacillaceae</taxon>
        <taxon>Paenibacillus</taxon>
    </lineage>
</organism>
<comment type="caution">
    <text evidence="2">The sequence shown here is derived from an EMBL/GenBank/DDBJ whole genome shotgun (WGS) entry which is preliminary data.</text>
</comment>
<dbReference type="EMBL" id="JAGGKI010000001">
    <property type="protein sequence ID" value="MBP1891458.1"/>
    <property type="molecule type" value="Genomic_DNA"/>
</dbReference>
<evidence type="ECO:0000313" key="3">
    <source>
        <dbReference type="Proteomes" id="UP000706926"/>
    </source>
</evidence>
<accession>A0ABS4F5C9</accession>
<evidence type="ECO:0000259" key="1">
    <source>
        <dbReference type="Pfam" id="PF25583"/>
    </source>
</evidence>
<dbReference type="InterPro" id="IPR057727">
    <property type="entry name" value="WCX_dom"/>
</dbReference>
<gene>
    <name evidence="2" type="ORF">J2Z18_000527</name>
</gene>